<dbReference type="SUPFAM" id="SSF109640">
    <property type="entry name" value="KRAB domain (Kruppel-associated box)"/>
    <property type="match status" value="1"/>
</dbReference>
<dbReference type="OMA" id="VESHFIE"/>
<proteinExistence type="predicted"/>
<sequence>MVTVGLAYPAQGHVTFEDVAVYFSQEEWGLLDEAQRCLYHIVMLETLALIASLGCRHGVKAEEAFSEQCVFVERVSHSRTPDPALSIPGACSCVVCVPAEKDILYLAEHGGACAGLNLCTCGKLCSFSSYLDQNQKQDCGKEDLGREDHRALFIKSKILVSDNIVTFGEVEDGSLGSLGSLQHQVKSIHTVAGGARQSLTFREGNTAWMGRPATRRLNSRSGRVLTLEKAFTNVVSVKSPSSPRKDFLSTRESTLENDFISAASVRRPLSTKADFLSTRESTLEESLTSVANVGSSLSTNLALINTGKFTLEKGLISAVNEILPL</sequence>
<dbReference type="OrthoDB" id="9837816at2759"/>
<feature type="domain" description="KRAB" evidence="1">
    <location>
        <begin position="14"/>
        <end position="87"/>
    </location>
</feature>
<dbReference type="Ensembl" id="ENSMPUT00000006394.1">
    <property type="protein sequence ID" value="ENSMPUP00000006285.1"/>
    <property type="gene ID" value="ENSMPUG00000006339.1"/>
</dbReference>
<reference evidence="4" key="2">
    <citation type="submission" date="2025-04" db="UniProtKB">
        <authorList>
            <consortium name="RefSeq"/>
        </authorList>
    </citation>
    <scope>IDENTIFICATION</scope>
    <source>
        <tissue evidence="4">Brain</tissue>
    </source>
</reference>
<dbReference type="AlphaFoldDB" id="M3Y4N4"/>
<dbReference type="InterPro" id="IPR050169">
    <property type="entry name" value="Krueppel_C2H2_ZnF"/>
</dbReference>
<gene>
    <name evidence="4" type="primary">LOC101683162</name>
</gene>
<dbReference type="InterPro" id="IPR036051">
    <property type="entry name" value="KRAB_dom_sf"/>
</dbReference>
<dbReference type="STRING" id="9669.ENSMPUP00000006285"/>
<organism evidence="2">
    <name type="scientific">Mustela putorius furo</name>
    <name type="common">European domestic ferret</name>
    <name type="synonym">Mustela furo</name>
    <dbReference type="NCBI Taxonomy" id="9669"/>
    <lineage>
        <taxon>Eukaryota</taxon>
        <taxon>Metazoa</taxon>
        <taxon>Chordata</taxon>
        <taxon>Craniata</taxon>
        <taxon>Vertebrata</taxon>
        <taxon>Euteleostomi</taxon>
        <taxon>Mammalia</taxon>
        <taxon>Eutheria</taxon>
        <taxon>Laurasiatheria</taxon>
        <taxon>Carnivora</taxon>
        <taxon>Caniformia</taxon>
        <taxon>Musteloidea</taxon>
        <taxon>Mustelidae</taxon>
        <taxon>Mustelinae</taxon>
        <taxon>Mustela</taxon>
    </lineage>
</organism>
<dbReference type="HOGENOM" id="CLU_855175_0_0_1"/>
<dbReference type="InterPro" id="IPR001909">
    <property type="entry name" value="KRAB"/>
</dbReference>
<name>M3Y4N4_MUSPF</name>
<evidence type="ECO:0000313" key="2">
    <source>
        <dbReference type="Ensembl" id="ENSMPUP00000006285.1"/>
    </source>
</evidence>
<dbReference type="GeneID" id="101683162"/>
<dbReference type="PANTHER" id="PTHR23232">
    <property type="entry name" value="KRAB DOMAIN C2H2 ZINC FINGER"/>
    <property type="match status" value="1"/>
</dbReference>
<dbReference type="EMBL" id="AEYP01089874">
    <property type="status" value="NOT_ANNOTATED_CDS"/>
    <property type="molecule type" value="Genomic_DNA"/>
</dbReference>
<evidence type="ECO:0000259" key="1">
    <source>
        <dbReference type="PROSITE" id="PS50805"/>
    </source>
</evidence>
<keyword evidence="3" id="KW-1185">Reference proteome</keyword>
<dbReference type="eggNOG" id="KOG1721">
    <property type="taxonomic scope" value="Eukaryota"/>
</dbReference>
<dbReference type="SMART" id="SM00349">
    <property type="entry name" value="KRAB"/>
    <property type="match status" value="1"/>
</dbReference>
<dbReference type="GeneTree" id="ENSGT00940000164088"/>
<dbReference type="Gene3D" id="6.10.140.140">
    <property type="match status" value="1"/>
</dbReference>
<reference evidence="2" key="1">
    <citation type="submission" date="2024-06" db="UniProtKB">
        <authorList>
            <consortium name="Ensembl"/>
        </authorList>
    </citation>
    <scope>IDENTIFICATION</scope>
</reference>
<dbReference type="PANTHER" id="PTHR23232:SF133">
    <property type="entry name" value="RIKEN CDNA 1700020N01 GENE"/>
    <property type="match status" value="1"/>
</dbReference>
<protein>
    <submittedName>
        <fullName evidence="4">Zinc finger protein 549-like isoform X1</fullName>
    </submittedName>
</protein>
<dbReference type="PROSITE" id="PS50805">
    <property type="entry name" value="KRAB"/>
    <property type="match status" value="1"/>
</dbReference>
<accession>M3Y4N4</accession>
<dbReference type="Proteomes" id="UP000000715">
    <property type="component" value="Unplaced"/>
</dbReference>
<dbReference type="RefSeq" id="XP_044933285.1">
    <property type="nucleotide sequence ID" value="XM_045077350.1"/>
</dbReference>
<dbReference type="CDD" id="cd07765">
    <property type="entry name" value="KRAB_A-box"/>
    <property type="match status" value="1"/>
</dbReference>
<evidence type="ECO:0000313" key="4">
    <source>
        <dbReference type="RefSeq" id="XP_044933285.1"/>
    </source>
</evidence>
<evidence type="ECO:0000313" key="3">
    <source>
        <dbReference type="Proteomes" id="UP000000715"/>
    </source>
</evidence>
<dbReference type="Pfam" id="PF01352">
    <property type="entry name" value="KRAB"/>
    <property type="match status" value="1"/>
</dbReference>
<dbReference type="GO" id="GO:0006355">
    <property type="term" value="P:regulation of DNA-templated transcription"/>
    <property type="evidence" value="ECO:0007669"/>
    <property type="project" value="InterPro"/>
</dbReference>